<dbReference type="EC" id="2.7.11.1" evidence="1"/>
<reference evidence="9" key="1">
    <citation type="journal article" date="2023" name="Mol. Phylogenet. Evol.">
        <title>Genome-scale phylogeny and comparative genomics of the fungal order Sordariales.</title>
        <authorList>
            <person name="Hensen N."/>
            <person name="Bonometti L."/>
            <person name="Westerberg I."/>
            <person name="Brannstrom I.O."/>
            <person name="Guillou S."/>
            <person name="Cros-Aarteil S."/>
            <person name="Calhoun S."/>
            <person name="Haridas S."/>
            <person name="Kuo A."/>
            <person name="Mondo S."/>
            <person name="Pangilinan J."/>
            <person name="Riley R."/>
            <person name="LaButti K."/>
            <person name="Andreopoulos B."/>
            <person name="Lipzen A."/>
            <person name="Chen C."/>
            <person name="Yan M."/>
            <person name="Daum C."/>
            <person name="Ng V."/>
            <person name="Clum A."/>
            <person name="Steindorff A."/>
            <person name="Ohm R.A."/>
            <person name="Martin F."/>
            <person name="Silar P."/>
            <person name="Natvig D.O."/>
            <person name="Lalanne C."/>
            <person name="Gautier V."/>
            <person name="Ament-Velasquez S.L."/>
            <person name="Kruys A."/>
            <person name="Hutchinson M.I."/>
            <person name="Powell A.J."/>
            <person name="Barry K."/>
            <person name="Miller A.N."/>
            <person name="Grigoriev I.V."/>
            <person name="Debuchy R."/>
            <person name="Gladieux P."/>
            <person name="Hiltunen Thoren M."/>
            <person name="Johannesson H."/>
        </authorList>
    </citation>
    <scope>NUCLEOTIDE SEQUENCE</scope>
    <source>
        <strain evidence="9">CBS 532.94</strain>
    </source>
</reference>
<dbReference type="GO" id="GO:0000245">
    <property type="term" value="P:spliceosomal complex assembly"/>
    <property type="evidence" value="ECO:0007669"/>
    <property type="project" value="TreeGrafter"/>
</dbReference>
<evidence type="ECO:0000256" key="5">
    <source>
        <dbReference type="ARBA" id="ARBA00022777"/>
    </source>
</evidence>
<evidence type="ECO:0000256" key="1">
    <source>
        <dbReference type="ARBA" id="ARBA00012513"/>
    </source>
</evidence>
<comment type="catalytic activity">
    <reaction evidence="7">
        <text>L-threonyl-[protein] + ATP = O-phospho-L-threonyl-[protein] + ADP + H(+)</text>
        <dbReference type="Rhea" id="RHEA:46608"/>
        <dbReference type="Rhea" id="RHEA-COMP:11060"/>
        <dbReference type="Rhea" id="RHEA-COMP:11605"/>
        <dbReference type="ChEBI" id="CHEBI:15378"/>
        <dbReference type="ChEBI" id="CHEBI:30013"/>
        <dbReference type="ChEBI" id="CHEBI:30616"/>
        <dbReference type="ChEBI" id="CHEBI:61977"/>
        <dbReference type="ChEBI" id="CHEBI:456216"/>
        <dbReference type="EC" id="2.7.11.1"/>
    </reaction>
</comment>
<sequence length="188" mass="20968">MDDLSLFVPSNLLHNQEKMNRYHPGGFHPVMLGGTFKAGRYTVYHKLGYGGFSIVWLARDQSGANLVFTAHGLEGLSAKDVFEVIGAPVTEKLARLDGKVLASSLLKQLVKKVGWDEWVDEDEEDVRLIDFGEAFAHGAEPDQLAEPSGLEVPEKIFTGKFDYRIDLWRVGCTVRRPKPSYLKDGCLT</sequence>
<evidence type="ECO:0000256" key="3">
    <source>
        <dbReference type="ARBA" id="ARBA00022679"/>
    </source>
</evidence>
<keyword evidence="3" id="KW-0808">Transferase</keyword>
<gene>
    <name evidence="9" type="ORF">C8A03DRAFT_34293</name>
</gene>
<dbReference type="EMBL" id="MU860125">
    <property type="protein sequence ID" value="KAK4237726.1"/>
    <property type="molecule type" value="Genomic_DNA"/>
</dbReference>
<dbReference type="PANTHER" id="PTHR47634">
    <property type="entry name" value="PROTEIN KINASE DOMAIN-CONTAINING PROTEIN-RELATED"/>
    <property type="match status" value="1"/>
</dbReference>
<dbReference type="Proteomes" id="UP001303760">
    <property type="component" value="Unassembled WGS sequence"/>
</dbReference>
<name>A0AAN7C972_9PEZI</name>
<reference evidence="9" key="2">
    <citation type="submission" date="2023-05" db="EMBL/GenBank/DDBJ databases">
        <authorList>
            <consortium name="Lawrence Berkeley National Laboratory"/>
            <person name="Steindorff A."/>
            <person name="Hensen N."/>
            <person name="Bonometti L."/>
            <person name="Westerberg I."/>
            <person name="Brannstrom I.O."/>
            <person name="Guillou S."/>
            <person name="Cros-Aarteil S."/>
            <person name="Calhoun S."/>
            <person name="Haridas S."/>
            <person name="Kuo A."/>
            <person name="Mondo S."/>
            <person name="Pangilinan J."/>
            <person name="Riley R."/>
            <person name="Labutti K."/>
            <person name="Andreopoulos B."/>
            <person name="Lipzen A."/>
            <person name="Chen C."/>
            <person name="Yanf M."/>
            <person name="Daum C."/>
            <person name="Ng V."/>
            <person name="Clum A."/>
            <person name="Ohm R."/>
            <person name="Martin F."/>
            <person name="Silar P."/>
            <person name="Natvig D."/>
            <person name="Lalanne C."/>
            <person name="Gautier V."/>
            <person name="Ament-Velasquez S.L."/>
            <person name="Kruys A."/>
            <person name="Hutchinson M.I."/>
            <person name="Powell A.J."/>
            <person name="Barry K."/>
            <person name="Miller A.N."/>
            <person name="Grigoriev I.V."/>
            <person name="Debuchy R."/>
            <person name="Gladieux P."/>
            <person name="Thoren M.H."/>
            <person name="Johannesson H."/>
        </authorList>
    </citation>
    <scope>NUCLEOTIDE SEQUENCE</scope>
    <source>
        <strain evidence="9">CBS 532.94</strain>
    </source>
</reference>
<dbReference type="AlphaFoldDB" id="A0AAN7C972"/>
<dbReference type="GO" id="GO:0004674">
    <property type="term" value="F:protein serine/threonine kinase activity"/>
    <property type="evidence" value="ECO:0007669"/>
    <property type="project" value="UniProtKB-KW"/>
</dbReference>
<organism evidence="9 10">
    <name type="scientific">Achaetomium macrosporum</name>
    <dbReference type="NCBI Taxonomy" id="79813"/>
    <lineage>
        <taxon>Eukaryota</taxon>
        <taxon>Fungi</taxon>
        <taxon>Dikarya</taxon>
        <taxon>Ascomycota</taxon>
        <taxon>Pezizomycotina</taxon>
        <taxon>Sordariomycetes</taxon>
        <taxon>Sordariomycetidae</taxon>
        <taxon>Sordariales</taxon>
        <taxon>Chaetomiaceae</taxon>
        <taxon>Achaetomium</taxon>
    </lineage>
</organism>
<dbReference type="GO" id="GO:0005524">
    <property type="term" value="F:ATP binding"/>
    <property type="evidence" value="ECO:0007669"/>
    <property type="project" value="UniProtKB-KW"/>
</dbReference>
<evidence type="ECO:0000313" key="9">
    <source>
        <dbReference type="EMBL" id="KAK4237726.1"/>
    </source>
</evidence>
<dbReference type="InterPro" id="IPR051334">
    <property type="entry name" value="SRPK"/>
</dbReference>
<dbReference type="Gene3D" id="1.10.510.10">
    <property type="entry name" value="Transferase(Phosphotransferase) domain 1"/>
    <property type="match status" value="1"/>
</dbReference>
<dbReference type="SUPFAM" id="SSF56112">
    <property type="entry name" value="Protein kinase-like (PK-like)"/>
    <property type="match status" value="1"/>
</dbReference>
<evidence type="ECO:0000256" key="8">
    <source>
        <dbReference type="ARBA" id="ARBA00048679"/>
    </source>
</evidence>
<evidence type="ECO:0000256" key="7">
    <source>
        <dbReference type="ARBA" id="ARBA00047899"/>
    </source>
</evidence>
<dbReference type="PANTHER" id="PTHR47634:SF9">
    <property type="entry name" value="PROTEIN KINASE DOMAIN-CONTAINING PROTEIN-RELATED"/>
    <property type="match status" value="1"/>
</dbReference>
<keyword evidence="10" id="KW-1185">Reference proteome</keyword>
<evidence type="ECO:0000313" key="10">
    <source>
        <dbReference type="Proteomes" id="UP001303760"/>
    </source>
</evidence>
<keyword evidence="6" id="KW-0067">ATP-binding</keyword>
<protein>
    <recommendedName>
        <fullName evidence="1">non-specific serine/threonine protein kinase</fullName>
        <ecNumber evidence="1">2.7.11.1</ecNumber>
    </recommendedName>
</protein>
<dbReference type="GO" id="GO:0050684">
    <property type="term" value="P:regulation of mRNA processing"/>
    <property type="evidence" value="ECO:0007669"/>
    <property type="project" value="TreeGrafter"/>
</dbReference>
<accession>A0AAN7C972</accession>
<comment type="caution">
    <text evidence="9">The sequence shown here is derived from an EMBL/GenBank/DDBJ whole genome shotgun (WGS) entry which is preliminary data.</text>
</comment>
<evidence type="ECO:0000256" key="4">
    <source>
        <dbReference type="ARBA" id="ARBA00022741"/>
    </source>
</evidence>
<keyword evidence="2" id="KW-0723">Serine/threonine-protein kinase</keyword>
<dbReference type="InterPro" id="IPR011009">
    <property type="entry name" value="Kinase-like_dom_sf"/>
</dbReference>
<proteinExistence type="predicted"/>
<comment type="catalytic activity">
    <reaction evidence="8">
        <text>L-seryl-[protein] + ATP = O-phospho-L-seryl-[protein] + ADP + H(+)</text>
        <dbReference type="Rhea" id="RHEA:17989"/>
        <dbReference type="Rhea" id="RHEA-COMP:9863"/>
        <dbReference type="Rhea" id="RHEA-COMP:11604"/>
        <dbReference type="ChEBI" id="CHEBI:15378"/>
        <dbReference type="ChEBI" id="CHEBI:29999"/>
        <dbReference type="ChEBI" id="CHEBI:30616"/>
        <dbReference type="ChEBI" id="CHEBI:83421"/>
        <dbReference type="ChEBI" id="CHEBI:456216"/>
        <dbReference type="EC" id="2.7.11.1"/>
    </reaction>
</comment>
<evidence type="ECO:0000256" key="6">
    <source>
        <dbReference type="ARBA" id="ARBA00022840"/>
    </source>
</evidence>
<evidence type="ECO:0000256" key="2">
    <source>
        <dbReference type="ARBA" id="ARBA00022527"/>
    </source>
</evidence>
<keyword evidence="4" id="KW-0547">Nucleotide-binding</keyword>
<dbReference type="Gene3D" id="3.30.200.20">
    <property type="entry name" value="Phosphorylase Kinase, domain 1"/>
    <property type="match status" value="1"/>
</dbReference>
<keyword evidence="5" id="KW-0418">Kinase</keyword>